<name>E7RSU1_9BACT</name>
<dbReference type="Gene3D" id="2.60.40.1120">
    <property type="entry name" value="Carboxypeptidase-like, regulatory domain"/>
    <property type="match status" value="1"/>
</dbReference>
<dbReference type="SUPFAM" id="SSF56935">
    <property type="entry name" value="Porins"/>
    <property type="match status" value="1"/>
</dbReference>
<dbReference type="InterPro" id="IPR037066">
    <property type="entry name" value="Plug_dom_sf"/>
</dbReference>
<evidence type="ECO:0000313" key="4">
    <source>
        <dbReference type="Proteomes" id="UP000005580"/>
    </source>
</evidence>
<keyword evidence="4" id="KW-1185">Reference proteome</keyword>
<dbReference type="STRING" id="28134.SAMN05444288_0976"/>
<dbReference type="Gene3D" id="2.170.130.10">
    <property type="entry name" value="TonB-dependent receptor, plug domain"/>
    <property type="match status" value="1"/>
</dbReference>
<sequence>MLLLLFESSLITLQAELLNNGGPTTAKEWNTNKMLQNEKTAIKGFIGDENGEPIVGATVRERGSANAAITDADGTFSLKVLPNATLDIAYIGYQNKEIRLKGRTFIAISMIPNNKVLDEVVVVGFGKQKKESLVGAVQSVKPQDLKMTSSSLTTSFAGNVPGIIARQTTGEPGYDNAEFYIRGVSTFGANKSPLIILDGVEISATMLKLLIVEFLYALF</sequence>
<organism evidence="3 4">
    <name type="scientific">Hoylesella oralis ATCC 33269</name>
    <dbReference type="NCBI Taxonomy" id="873533"/>
    <lineage>
        <taxon>Bacteria</taxon>
        <taxon>Pseudomonadati</taxon>
        <taxon>Bacteroidota</taxon>
        <taxon>Bacteroidia</taxon>
        <taxon>Bacteroidales</taxon>
        <taxon>Prevotellaceae</taxon>
        <taxon>Hoylesella</taxon>
    </lineage>
</organism>
<dbReference type="Pfam" id="PF13715">
    <property type="entry name" value="CarbopepD_reg_2"/>
    <property type="match status" value="1"/>
</dbReference>
<comment type="similarity">
    <text evidence="1">Belongs to the TonB-dependent receptor family.</text>
</comment>
<keyword evidence="1" id="KW-0472">Membrane</keyword>
<dbReference type="EMBL" id="AEPE02000006">
    <property type="protein sequence ID" value="EFZ36292.1"/>
    <property type="molecule type" value="Genomic_DNA"/>
</dbReference>
<dbReference type="InterPro" id="IPR039426">
    <property type="entry name" value="TonB-dep_rcpt-like"/>
</dbReference>
<evidence type="ECO:0000313" key="3">
    <source>
        <dbReference type="EMBL" id="EFZ36292.1"/>
    </source>
</evidence>
<dbReference type="Proteomes" id="UP000005580">
    <property type="component" value="Unassembled WGS sequence"/>
</dbReference>
<dbReference type="Pfam" id="PF07715">
    <property type="entry name" value="Plug"/>
    <property type="match status" value="1"/>
</dbReference>
<dbReference type="SUPFAM" id="SSF49464">
    <property type="entry name" value="Carboxypeptidase regulatory domain-like"/>
    <property type="match status" value="1"/>
</dbReference>
<comment type="subcellular location">
    <subcellularLocation>
        <location evidence="1">Cell outer membrane</location>
        <topology evidence="1">Multi-pass membrane protein</topology>
    </subcellularLocation>
</comment>
<accession>E7RSU1</accession>
<proteinExistence type="inferred from homology"/>
<dbReference type="AlphaFoldDB" id="E7RSU1"/>
<protein>
    <recommendedName>
        <fullName evidence="2">TonB-dependent receptor plug domain-containing protein</fullName>
    </recommendedName>
</protein>
<feature type="domain" description="TonB-dependent receptor plug" evidence="2">
    <location>
        <begin position="130"/>
        <end position="203"/>
    </location>
</feature>
<reference evidence="3" key="1">
    <citation type="submission" date="2011-01" db="EMBL/GenBank/DDBJ databases">
        <authorList>
            <person name="Muzny D."/>
            <person name="Qin X."/>
            <person name="Buhay C."/>
            <person name="Dugan-Rocha S."/>
            <person name="Ding Y."/>
            <person name="Chen G."/>
            <person name="Hawes A."/>
            <person name="Holder M."/>
            <person name="Jhangiani S."/>
            <person name="Johnson A."/>
            <person name="Khan Z."/>
            <person name="Li Z."/>
            <person name="Liu W."/>
            <person name="Liu X."/>
            <person name="Perez L."/>
            <person name="Shen H."/>
            <person name="Wang Q."/>
            <person name="Watt J."/>
            <person name="Xi L."/>
            <person name="Xin Y."/>
            <person name="Zhou J."/>
            <person name="Deng J."/>
            <person name="Jiang H."/>
            <person name="Liu Y."/>
            <person name="Qu J."/>
            <person name="Song X.-Z."/>
            <person name="Zhang L."/>
            <person name="Villasana D."/>
            <person name="Johnson A."/>
            <person name="Liu J."/>
            <person name="Liyanage D."/>
            <person name="Lorensuhewa L."/>
            <person name="Robinson T."/>
            <person name="Song A."/>
            <person name="Song B.-B."/>
            <person name="Dinh H."/>
            <person name="Thornton R."/>
            <person name="Coyle M."/>
            <person name="Francisco L."/>
            <person name="Jackson L."/>
            <person name="Javaid M."/>
            <person name="Korchina V."/>
            <person name="Kovar C."/>
            <person name="Mata R."/>
            <person name="Mathew T."/>
            <person name="Ngo R."/>
            <person name="Nguyen L."/>
            <person name="Nguyen N."/>
            <person name="Okwuonu G."/>
            <person name="Ongeri F."/>
            <person name="Pham C."/>
            <person name="Simmons D."/>
            <person name="Wilczek-Boney K."/>
            <person name="Hale W."/>
            <person name="Jakkamsetti A."/>
            <person name="Pham P."/>
            <person name="Ruth R."/>
            <person name="San Lucas F."/>
            <person name="Warren J."/>
            <person name="Zhang J."/>
            <person name="Zhao Z."/>
            <person name="Zhou C."/>
            <person name="Zhu D."/>
            <person name="Lee S."/>
            <person name="Bess C."/>
            <person name="Blankenburg K."/>
            <person name="Forbes L."/>
            <person name="Fu Q."/>
            <person name="Gubbala S."/>
            <person name="Hirani K."/>
            <person name="Jayaseelan J.C."/>
            <person name="Lara F."/>
            <person name="Munidasa M."/>
            <person name="Palculict T."/>
            <person name="Patil S."/>
            <person name="Pu L.-L."/>
            <person name="Saada N."/>
            <person name="Tang L."/>
            <person name="Weissenberger G."/>
            <person name="Zhu Y."/>
            <person name="Hemphill L."/>
            <person name="Shang Y."/>
            <person name="Youmans B."/>
            <person name="Ayvaz T."/>
            <person name="Ross M."/>
            <person name="Santibanez J."/>
            <person name="Aqrawi P."/>
            <person name="Gross S."/>
            <person name="Joshi V."/>
            <person name="Fowler G."/>
            <person name="Nazareth L."/>
            <person name="Reid J."/>
            <person name="Worley K."/>
            <person name="Petrosino J."/>
            <person name="Highlander S."/>
            <person name="Gibbs R."/>
        </authorList>
    </citation>
    <scope>NUCLEOTIDE SEQUENCE [LARGE SCALE GENOMIC DNA]</scope>
    <source>
        <strain evidence="3">ATCC 33269</strain>
    </source>
</reference>
<keyword evidence="1" id="KW-0812">Transmembrane</keyword>
<dbReference type="InterPro" id="IPR012910">
    <property type="entry name" value="Plug_dom"/>
</dbReference>
<gene>
    <name evidence="3" type="ORF">HMPREF0663_12359</name>
</gene>
<keyword evidence="1" id="KW-1134">Transmembrane beta strand</keyword>
<dbReference type="HOGENOM" id="CLU_004317_3_1_10"/>
<evidence type="ECO:0000256" key="1">
    <source>
        <dbReference type="PROSITE-ProRule" id="PRU01360"/>
    </source>
</evidence>
<keyword evidence="1" id="KW-0998">Cell outer membrane</keyword>
<dbReference type="eggNOG" id="COG4206">
    <property type="taxonomic scope" value="Bacteria"/>
</dbReference>
<keyword evidence="1" id="KW-0813">Transport</keyword>
<dbReference type="PROSITE" id="PS52016">
    <property type="entry name" value="TONB_DEPENDENT_REC_3"/>
    <property type="match status" value="1"/>
</dbReference>
<dbReference type="GO" id="GO:0009279">
    <property type="term" value="C:cell outer membrane"/>
    <property type="evidence" value="ECO:0007669"/>
    <property type="project" value="UniProtKB-SubCell"/>
</dbReference>
<dbReference type="InterPro" id="IPR008969">
    <property type="entry name" value="CarboxyPept-like_regulatory"/>
</dbReference>
<comment type="caution">
    <text evidence="3">The sequence shown here is derived from an EMBL/GenBank/DDBJ whole genome shotgun (WGS) entry which is preliminary data.</text>
</comment>
<evidence type="ECO:0000259" key="2">
    <source>
        <dbReference type="Pfam" id="PF07715"/>
    </source>
</evidence>